<feature type="compositionally biased region" description="Polar residues" evidence="1">
    <location>
        <begin position="35"/>
        <end position="49"/>
    </location>
</feature>
<organism evidence="2 3">
    <name type="scientific">Spiroplasma citri</name>
    <dbReference type="NCBI Taxonomy" id="2133"/>
    <lineage>
        <taxon>Bacteria</taxon>
        <taxon>Bacillati</taxon>
        <taxon>Mycoplasmatota</taxon>
        <taxon>Mollicutes</taxon>
        <taxon>Entomoplasmatales</taxon>
        <taxon>Spiroplasmataceae</taxon>
        <taxon>Spiroplasma</taxon>
    </lineage>
</organism>
<dbReference type="Proteomes" id="UP000464735">
    <property type="component" value="Chromosome"/>
</dbReference>
<sequence length="57" mass="6725">MKVSSSSEKYENIISKLNPNQQRLIRQRNEHYGRFQSQTQGSKNNSLNEETIESKRI</sequence>
<accession>A0AAJ4JY44</accession>
<proteinExistence type="predicted"/>
<dbReference type="GeneID" id="54239835"/>
<dbReference type="RefSeq" id="WP_155522090.1">
    <property type="nucleotide sequence ID" value="NZ_CP013197.1"/>
</dbReference>
<evidence type="ECO:0000313" key="2">
    <source>
        <dbReference type="EMBL" id="QIA68742.1"/>
    </source>
</evidence>
<dbReference type="EMBL" id="CP046368">
    <property type="protein sequence ID" value="QIA68742.1"/>
    <property type="molecule type" value="Genomic_DNA"/>
</dbReference>
<dbReference type="AlphaFoldDB" id="A0AAJ4JY44"/>
<feature type="region of interest" description="Disordered" evidence="1">
    <location>
        <begin position="1"/>
        <end position="57"/>
    </location>
</feature>
<gene>
    <name evidence="2" type="ORF">GL298_03995</name>
</gene>
<evidence type="ECO:0000313" key="3">
    <source>
        <dbReference type="Proteomes" id="UP000464735"/>
    </source>
</evidence>
<protein>
    <submittedName>
        <fullName evidence="2">Uncharacterized protein</fullName>
    </submittedName>
</protein>
<name>A0AAJ4JY44_SPICI</name>
<feature type="compositionally biased region" description="Polar residues" evidence="1">
    <location>
        <begin position="15"/>
        <end position="24"/>
    </location>
</feature>
<evidence type="ECO:0000256" key="1">
    <source>
        <dbReference type="SAM" id="MobiDB-lite"/>
    </source>
</evidence>
<reference evidence="2 3" key="1">
    <citation type="submission" date="2019-11" db="EMBL/GenBank/DDBJ databases">
        <title>Whole genome sequencing and comparative genomics analyses of five strains of Spiroplasma citri.</title>
        <authorList>
            <person name="Yokomi R."/>
            <person name="Chen J."/>
            <person name="Rattner R."/>
            <person name="Vidalakis G."/>
        </authorList>
    </citation>
    <scope>NUCLEOTIDE SEQUENCE [LARGE SCALE GENOMIC DNA]</scope>
    <source>
        <strain evidence="2 3">BR12</strain>
    </source>
</reference>